<proteinExistence type="predicted"/>
<feature type="coiled-coil region" evidence="1">
    <location>
        <begin position="37"/>
        <end position="64"/>
    </location>
</feature>
<keyword evidence="3" id="KW-1185">Reference proteome</keyword>
<accession>A0ABU0HRA7</accession>
<evidence type="ECO:0000313" key="3">
    <source>
        <dbReference type="Proteomes" id="UP001236369"/>
    </source>
</evidence>
<dbReference type="Proteomes" id="UP001236369">
    <property type="component" value="Unassembled WGS sequence"/>
</dbReference>
<name>A0ABU0HRA7_9HYPH</name>
<protein>
    <submittedName>
        <fullName evidence="2">Uncharacterized protein</fullName>
    </submittedName>
</protein>
<dbReference type="EMBL" id="JAUSVV010000017">
    <property type="protein sequence ID" value="MDQ0444856.1"/>
    <property type="molecule type" value="Genomic_DNA"/>
</dbReference>
<keyword evidence="1" id="KW-0175">Coiled coil</keyword>
<organism evidence="2 3">
    <name type="scientific">Methylobacterium persicinum</name>
    <dbReference type="NCBI Taxonomy" id="374426"/>
    <lineage>
        <taxon>Bacteria</taxon>
        <taxon>Pseudomonadati</taxon>
        <taxon>Pseudomonadota</taxon>
        <taxon>Alphaproteobacteria</taxon>
        <taxon>Hyphomicrobiales</taxon>
        <taxon>Methylobacteriaceae</taxon>
        <taxon>Methylobacterium</taxon>
    </lineage>
</organism>
<dbReference type="RefSeq" id="WP_238247099.1">
    <property type="nucleotide sequence ID" value="NZ_BPQX01000003.1"/>
</dbReference>
<evidence type="ECO:0000313" key="2">
    <source>
        <dbReference type="EMBL" id="MDQ0444856.1"/>
    </source>
</evidence>
<reference evidence="2 3" key="1">
    <citation type="submission" date="2023-07" db="EMBL/GenBank/DDBJ databases">
        <title>Genomic Encyclopedia of Type Strains, Phase IV (KMG-IV): sequencing the most valuable type-strain genomes for metagenomic binning, comparative biology and taxonomic classification.</title>
        <authorList>
            <person name="Goeker M."/>
        </authorList>
    </citation>
    <scope>NUCLEOTIDE SEQUENCE [LARGE SCALE GENOMIC DNA]</scope>
    <source>
        <strain evidence="2 3">DSM 19562</strain>
    </source>
</reference>
<evidence type="ECO:0000256" key="1">
    <source>
        <dbReference type="SAM" id="Coils"/>
    </source>
</evidence>
<comment type="caution">
    <text evidence="2">The sequence shown here is derived from an EMBL/GenBank/DDBJ whole genome shotgun (WGS) entry which is preliminary data.</text>
</comment>
<gene>
    <name evidence="2" type="ORF">QO016_004381</name>
</gene>
<sequence>MNHDQAPLLLAVAVQNDELREQLGAAQTLLLETAIKAGQLHARLEALRTERDAWRAEAERLAGRRIRSA</sequence>